<gene>
    <name evidence="6" type="primary">mtnN</name>
    <name evidence="8" type="ORF">BHC47_07815</name>
</gene>
<evidence type="ECO:0000256" key="6">
    <source>
        <dbReference type="HAMAP-Rule" id="MF_01684"/>
    </source>
</evidence>
<evidence type="ECO:0000256" key="4">
    <source>
        <dbReference type="ARBA" id="ARBA00023167"/>
    </source>
</evidence>
<evidence type="ECO:0000259" key="7">
    <source>
        <dbReference type="Pfam" id="PF01048"/>
    </source>
</evidence>
<keyword evidence="4 6" id="KW-0486">Methionine biosynthesis</keyword>
<sequence>MQKPLIAIIAAMQPELDYLLEQLDNRQNSQAGAVHFHRGEIKGVPVILALSGIGKVNAALTTAVIIERFTPDYVINTGSAGGLKAGIQIGDVVVGCEIAHHDVDVTVFGYVPGQVPQLPARFNANQYLADAARKAAHVFTGAEIYTGLIVSGDQFVGTAEQNRLIKEKFSDVVAVEMEAAAIAQTCYQLNIPFVIIRAISDNGDANASVSFDQFLQQAAGNSAQMVINLITSGLNKSAFENK</sequence>
<feature type="binding site" evidence="6">
    <location>
        <position position="156"/>
    </location>
    <ligand>
        <name>substrate</name>
    </ligand>
</feature>
<dbReference type="GO" id="GO:0019284">
    <property type="term" value="P:L-methionine salvage from S-adenosylmethionine"/>
    <property type="evidence" value="ECO:0007669"/>
    <property type="project" value="TreeGrafter"/>
</dbReference>
<dbReference type="EMBL" id="MEIV01000070">
    <property type="protein sequence ID" value="PIT61173.1"/>
    <property type="molecule type" value="Genomic_DNA"/>
</dbReference>
<dbReference type="InterPro" id="IPR010049">
    <property type="entry name" value="MTA_SAH_Nsdase"/>
</dbReference>
<protein>
    <recommendedName>
        <fullName evidence="6">5'-methylthioadenosine/S-adenosylhomocysteine nucleosidase</fullName>
        <shortName evidence="6">MTA/SAH nucleosidase</shortName>
        <shortName evidence="6">MTAN</shortName>
        <ecNumber evidence="6">3.2.2.9</ecNumber>
    </recommendedName>
    <alternativeName>
        <fullName evidence="6">5'-deoxyadenosine nucleosidase</fullName>
        <shortName evidence="6">DOA nucleosidase</shortName>
        <shortName evidence="6">dAdo nucleosidase</shortName>
    </alternativeName>
    <alternativeName>
        <fullName evidence="6">5'-methylthioadenosine nucleosidase</fullName>
        <shortName evidence="6">MTA nucleosidase</shortName>
    </alternativeName>
    <alternativeName>
        <fullName evidence="6">S-adenosylhomocysteine nucleosidase</fullName>
        <shortName evidence="6">AdoHcy nucleosidase</shortName>
        <shortName evidence="6">SAH nucleosidase</shortName>
        <shortName evidence="6">SRH nucleosidase</shortName>
    </alternativeName>
</protein>
<dbReference type="GO" id="GO:0005829">
    <property type="term" value="C:cytosol"/>
    <property type="evidence" value="ECO:0007669"/>
    <property type="project" value="TreeGrafter"/>
</dbReference>
<feature type="active site" description="Proton acceptor" evidence="6">
    <location>
        <position position="15"/>
    </location>
</feature>
<accession>A0A2N9Y2D1</accession>
<dbReference type="GO" id="GO:0019509">
    <property type="term" value="P:L-methionine salvage from methylthioadenosine"/>
    <property type="evidence" value="ECO:0007669"/>
    <property type="project" value="UniProtKB-UniRule"/>
</dbReference>
<dbReference type="FunFam" id="3.40.50.1580:FF:000001">
    <property type="entry name" value="MTA/SAH nucleosidase family protein"/>
    <property type="match status" value="1"/>
</dbReference>
<dbReference type="NCBIfam" id="NF004079">
    <property type="entry name" value="PRK05584.1"/>
    <property type="match status" value="1"/>
</dbReference>
<proteinExistence type="inferred from homology"/>
<dbReference type="AlphaFoldDB" id="A0A2N9Y2D1"/>
<evidence type="ECO:0000313" key="9">
    <source>
        <dbReference type="Proteomes" id="UP000231094"/>
    </source>
</evidence>
<dbReference type="InterPro" id="IPR035994">
    <property type="entry name" value="Nucleoside_phosphorylase_sf"/>
</dbReference>
<dbReference type="GO" id="GO:0008782">
    <property type="term" value="F:adenosylhomocysteine nucleosidase activity"/>
    <property type="evidence" value="ECO:0007669"/>
    <property type="project" value="UniProtKB-UniRule"/>
</dbReference>
<comment type="catalytic activity">
    <reaction evidence="6">
        <text>S-adenosyl-L-homocysteine + H2O = S-(5-deoxy-D-ribos-5-yl)-L-homocysteine + adenine</text>
        <dbReference type="Rhea" id="RHEA:17805"/>
        <dbReference type="ChEBI" id="CHEBI:15377"/>
        <dbReference type="ChEBI" id="CHEBI:16708"/>
        <dbReference type="ChEBI" id="CHEBI:57856"/>
        <dbReference type="ChEBI" id="CHEBI:58195"/>
        <dbReference type="EC" id="3.2.2.9"/>
    </reaction>
</comment>
<dbReference type="Gene3D" id="3.40.50.1580">
    <property type="entry name" value="Nucleoside phosphorylase domain"/>
    <property type="match status" value="1"/>
</dbReference>
<comment type="catalytic activity">
    <reaction evidence="5">
        <text>5'-deoxyadenosine + H2O = 5-deoxy-D-ribose + adenine</text>
        <dbReference type="Rhea" id="RHEA:29859"/>
        <dbReference type="ChEBI" id="CHEBI:15377"/>
        <dbReference type="ChEBI" id="CHEBI:16708"/>
        <dbReference type="ChEBI" id="CHEBI:17319"/>
        <dbReference type="ChEBI" id="CHEBI:149540"/>
        <dbReference type="EC" id="3.2.2.9"/>
    </reaction>
    <physiologicalReaction direction="left-to-right" evidence="5">
        <dbReference type="Rhea" id="RHEA:29860"/>
    </physiologicalReaction>
</comment>
<dbReference type="GO" id="GO:0009164">
    <property type="term" value="P:nucleoside catabolic process"/>
    <property type="evidence" value="ECO:0007669"/>
    <property type="project" value="InterPro"/>
</dbReference>
<dbReference type="NCBIfam" id="TIGR01704">
    <property type="entry name" value="MTA_SAH-Nsdase"/>
    <property type="match status" value="1"/>
</dbReference>
<dbReference type="InterPro" id="IPR000845">
    <property type="entry name" value="Nucleoside_phosphorylase_d"/>
</dbReference>
<feature type="active site" description="Proton donor" evidence="6">
    <location>
        <position position="201"/>
    </location>
</feature>
<evidence type="ECO:0000256" key="2">
    <source>
        <dbReference type="ARBA" id="ARBA00022605"/>
    </source>
</evidence>
<dbReference type="UniPathway" id="UPA00904">
    <property type="reaction ID" value="UER00871"/>
</dbReference>
<feature type="binding site" evidence="6">
    <location>
        <begin position="177"/>
        <end position="178"/>
    </location>
    <ligand>
        <name>substrate</name>
    </ligand>
</feature>
<dbReference type="EC" id="3.2.2.9" evidence="6"/>
<dbReference type="CDD" id="cd09008">
    <property type="entry name" value="MTAN"/>
    <property type="match status" value="1"/>
</dbReference>
<dbReference type="Pfam" id="PF01048">
    <property type="entry name" value="PNP_UDP_1"/>
    <property type="match status" value="1"/>
</dbReference>
<evidence type="ECO:0000313" key="8">
    <source>
        <dbReference type="EMBL" id="PIT61173.1"/>
    </source>
</evidence>
<dbReference type="RefSeq" id="WP_157784936.1">
    <property type="nucleotide sequence ID" value="NZ_JBNPAZ010000001.1"/>
</dbReference>
<dbReference type="PANTHER" id="PTHR46832">
    <property type="entry name" value="5'-METHYLTHIOADENOSINE/S-ADENOSYLHOMOCYSTEINE NUCLEOSIDASE"/>
    <property type="match status" value="1"/>
</dbReference>
<keyword evidence="2 6" id="KW-0028">Amino-acid biosynthesis</keyword>
<comment type="pathway">
    <text evidence="1 6">Amino-acid biosynthesis; L-methionine biosynthesis via salvage pathway; S-methyl-5-thio-alpha-D-ribose 1-phosphate from S-methyl-5'-thioadenosine (hydrolase route): step 1/2.</text>
</comment>
<dbReference type="SUPFAM" id="SSF53167">
    <property type="entry name" value="Purine and uridine phosphorylases"/>
    <property type="match status" value="1"/>
</dbReference>
<organism evidence="8 9">
    <name type="scientific">Snodgrassella alvi</name>
    <dbReference type="NCBI Taxonomy" id="1196083"/>
    <lineage>
        <taxon>Bacteria</taxon>
        <taxon>Pseudomonadati</taxon>
        <taxon>Pseudomonadota</taxon>
        <taxon>Betaproteobacteria</taxon>
        <taxon>Neisseriales</taxon>
        <taxon>Neisseriaceae</taxon>
        <taxon>Snodgrassella</taxon>
    </lineage>
</organism>
<name>A0A2N9Y2D1_9NEIS</name>
<feature type="domain" description="Nucleoside phosphorylase" evidence="7">
    <location>
        <begin position="6"/>
        <end position="230"/>
    </location>
</feature>
<keyword evidence="3 6" id="KW-0378">Hydrolase</keyword>
<evidence type="ECO:0000256" key="1">
    <source>
        <dbReference type="ARBA" id="ARBA00004945"/>
    </source>
</evidence>
<comment type="caution">
    <text evidence="8">The sequence shown here is derived from an EMBL/GenBank/DDBJ whole genome shotgun (WGS) entry which is preliminary data.</text>
</comment>
<comment type="catalytic activity">
    <reaction evidence="6">
        <text>S-methyl-5'-thioadenosine + H2O = 5-(methylsulfanyl)-D-ribose + adenine</text>
        <dbReference type="Rhea" id="RHEA:13617"/>
        <dbReference type="ChEBI" id="CHEBI:15377"/>
        <dbReference type="ChEBI" id="CHEBI:16708"/>
        <dbReference type="ChEBI" id="CHEBI:17509"/>
        <dbReference type="ChEBI" id="CHEBI:78440"/>
        <dbReference type="EC" id="3.2.2.9"/>
    </reaction>
</comment>
<dbReference type="HAMAP" id="MF_01684">
    <property type="entry name" value="Salvage_MtnN"/>
    <property type="match status" value="1"/>
</dbReference>
<evidence type="ECO:0000256" key="5">
    <source>
        <dbReference type="ARBA" id="ARBA00050313"/>
    </source>
</evidence>
<evidence type="ECO:0000256" key="3">
    <source>
        <dbReference type="ARBA" id="ARBA00022801"/>
    </source>
</evidence>
<comment type="function">
    <text evidence="6">Catalyzes the irreversible cleavage of the glycosidic bond in both 5'-methylthioadenosine (MTA) and S-adenosylhomocysteine (SAH/AdoHcy) to adenine and the corresponding thioribose, 5'-methylthioribose and S-ribosylhomocysteine, respectively. Also cleaves 5'-deoxyadenosine, a toxic by-product of radical S-adenosylmethionine (SAM) enzymes, into 5-deoxyribose and adenine.</text>
</comment>
<dbReference type="GO" id="GO:0008930">
    <property type="term" value="F:methylthioadenosine nucleosidase activity"/>
    <property type="evidence" value="ECO:0007669"/>
    <property type="project" value="UniProtKB-UniRule"/>
</dbReference>
<dbReference type="PANTHER" id="PTHR46832:SF1">
    <property type="entry name" value="5'-METHYLTHIOADENOSINE_S-ADENOSYLHOMOCYSTEINE NUCLEOSIDASE"/>
    <property type="match status" value="1"/>
</dbReference>
<dbReference type="Proteomes" id="UP000231094">
    <property type="component" value="Unassembled WGS sequence"/>
</dbReference>
<reference evidence="8 9" key="1">
    <citation type="journal article" date="2017" name="MBio">
        <title>Type VI secretion-mediated competition in the bee gut microbiome.</title>
        <authorList>
            <person name="Steele M.I."/>
            <person name="Kwong W.K."/>
            <person name="Powell J.E."/>
            <person name="Whiteley M."/>
            <person name="Moran N.A."/>
        </authorList>
    </citation>
    <scope>NUCLEOTIDE SEQUENCE [LARGE SCALE GENOMIC DNA]</scope>
    <source>
        <strain evidence="8 9">PEB0171</strain>
    </source>
</reference>
<feature type="binding site" evidence="6">
    <location>
        <position position="81"/>
    </location>
    <ligand>
        <name>substrate</name>
    </ligand>
</feature>
<comment type="similarity">
    <text evidence="6">Belongs to the PNP/UDP phosphorylase family. MtnN subfamily.</text>
</comment>